<evidence type="ECO:0000256" key="1">
    <source>
        <dbReference type="SAM" id="MobiDB-lite"/>
    </source>
</evidence>
<proteinExistence type="predicted"/>
<protein>
    <recommendedName>
        <fullName evidence="3">SET domain-containing protein</fullName>
    </recommendedName>
</protein>
<dbReference type="EMBL" id="HE573024">
    <property type="protein sequence ID" value="CCC50126.1"/>
    <property type="molecule type" value="Genomic_DNA"/>
</dbReference>
<dbReference type="GO" id="GO:0016279">
    <property type="term" value="F:protein-lysine N-methyltransferase activity"/>
    <property type="evidence" value="ECO:0007669"/>
    <property type="project" value="TreeGrafter"/>
</dbReference>
<name>G0TZU8_TRYVY</name>
<sequence>MRRFLCSRIRVALLFSPGTQLFARTTKNSFASLPSRTPEETAATTLSGGQLEEGSGDEGHGEEALRFPVEEDTAVQIATFADVAPLKRETTRSLARRKAQFSFFSSHVERSHLDFPTVYEVPNNAPKQLLPVWASSLTSPALSKQRLAVENWISMDCMEKLPKSKVDVFLRWLHDHFMRNGSSELWHHLEQGIEFHLRPQYSRGVIARKTYLPGDVIFAIPIQRTSSAHSNTNMSVAVSASSPHPLVSSGLVPEWGPVLNSEILQQYSLAARRRHVPSYERVRAIVGRQKSSFDPVPHPLFVDQLHFALLLACERAEGVKSLLHPYLTLLAPFDDDRIRELHRDVLDPATYLEYSDHCGRFTHYMRQIHSEWVRDYEAFRSVGESGEVPAAEGCVAGGANRGEVNTRAVSSECEASCGPSSRLPPPLMDDLVWALRVVLSRQRLLPLRQNISFLESTCNGKFRPQERESLWSRLYLKIQNGASYKPSSVDDHARQSGDDHDPRAIASLVPVLDMLQHPPGGVANTCCGLEVLPSTESGVGLGDCSANGDSEGKLCAVIRAAREIEENDELTTLFSRCYSLSYTLYRFGFLPLRRRTDDLAALTDDLVKRERSAVFD</sequence>
<dbReference type="PANTHER" id="PTHR13271">
    <property type="entry name" value="UNCHARACTERIZED PUTATIVE METHYLTRANSFERASE"/>
    <property type="match status" value="1"/>
</dbReference>
<dbReference type="Gene3D" id="3.90.1410.10">
    <property type="entry name" value="set domain protein methyltransferase, domain 1"/>
    <property type="match status" value="1"/>
</dbReference>
<dbReference type="AlphaFoldDB" id="G0TZU8"/>
<dbReference type="PANTHER" id="PTHR13271:SF136">
    <property type="entry name" value="SET DOMAIN-CONTAINING PROTEIN"/>
    <property type="match status" value="1"/>
</dbReference>
<evidence type="ECO:0008006" key="3">
    <source>
        <dbReference type="Google" id="ProtNLM"/>
    </source>
</evidence>
<dbReference type="VEuPathDB" id="TriTrypDB:TvY486_0807330"/>
<evidence type="ECO:0000313" key="2">
    <source>
        <dbReference type="EMBL" id="CCC50126.1"/>
    </source>
</evidence>
<organism evidence="2">
    <name type="scientific">Trypanosoma vivax (strain Y486)</name>
    <dbReference type="NCBI Taxonomy" id="1055687"/>
    <lineage>
        <taxon>Eukaryota</taxon>
        <taxon>Discoba</taxon>
        <taxon>Euglenozoa</taxon>
        <taxon>Kinetoplastea</taxon>
        <taxon>Metakinetoplastina</taxon>
        <taxon>Trypanosomatida</taxon>
        <taxon>Trypanosomatidae</taxon>
        <taxon>Trypanosoma</taxon>
        <taxon>Duttonella</taxon>
    </lineage>
</organism>
<dbReference type="OMA" id="CYSVAYT"/>
<gene>
    <name evidence="2" type="ORF">TVY486_0807330</name>
</gene>
<reference evidence="2" key="1">
    <citation type="journal article" date="2012" name="Proc. Natl. Acad. Sci. U.S.A.">
        <title>Antigenic diversity is generated by distinct evolutionary mechanisms in African trypanosome species.</title>
        <authorList>
            <person name="Jackson A.P."/>
            <person name="Berry A."/>
            <person name="Aslett M."/>
            <person name="Allison H.C."/>
            <person name="Burton P."/>
            <person name="Vavrova-Anderson J."/>
            <person name="Brown R."/>
            <person name="Browne H."/>
            <person name="Corton N."/>
            <person name="Hauser H."/>
            <person name="Gamble J."/>
            <person name="Gilderthorp R."/>
            <person name="Marcello L."/>
            <person name="McQuillan J."/>
            <person name="Otto T.D."/>
            <person name="Quail M.A."/>
            <person name="Sanders M.J."/>
            <person name="van Tonder A."/>
            <person name="Ginger M.L."/>
            <person name="Field M.C."/>
            <person name="Barry J.D."/>
            <person name="Hertz-Fowler C."/>
            <person name="Berriman M."/>
        </authorList>
    </citation>
    <scope>NUCLEOTIDE SEQUENCE</scope>
    <source>
        <strain evidence="2">Y486</strain>
    </source>
</reference>
<dbReference type="InterPro" id="IPR050600">
    <property type="entry name" value="SETD3_SETD6_MTase"/>
</dbReference>
<dbReference type="GO" id="GO:0005634">
    <property type="term" value="C:nucleus"/>
    <property type="evidence" value="ECO:0007669"/>
    <property type="project" value="TreeGrafter"/>
</dbReference>
<dbReference type="InterPro" id="IPR046341">
    <property type="entry name" value="SET_dom_sf"/>
</dbReference>
<dbReference type="SUPFAM" id="SSF82199">
    <property type="entry name" value="SET domain"/>
    <property type="match status" value="1"/>
</dbReference>
<feature type="region of interest" description="Disordered" evidence="1">
    <location>
        <begin position="31"/>
        <end position="62"/>
    </location>
</feature>
<accession>G0TZU8</accession>